<comment type="caution">
    <text evidence="4">The sequence shown here is derived from an EMBL/GenBank/DDBJ whole genome shotgun (WGS) entry which is preliminary data.</text>
</comment>
<feature type="domain" description="Nucleotidyl transferase" evidence="3">
    <location>
        <begin position="2"/>
        <end position="123"/>
    </location>
</feature>
<dbReference type="Proteomes" id="UP000249396">
    <property type="component" value="Unassembled WGS sequence"/>
</dbReference>
<dbReference type="InterPro" id="IPR050065">
    <property type="entry name" value="GlmU-like"/>
</dbReference>
<reference evidence="4 5" key="1">
    <citation type="journal article" date="2018" name="Aquat. Microb. Ecol.">
        <title>Gammaproteobacterial methanotrophs dominate.</title>
        <authorList>
            <person name="Rissanen A.J."/>
            <person name="Saarenheimo J."/>
            <person name="Tiirola M."/>
            <person name="Peura S."/>
            <person name="Aalto S.L."/>
            <person name="Karvinen A."/>
            <person name="Nykanen H."/>
        </authorList>
    </citation>
    <scope>NUCLEOTIDE SEQUENCE [LARGE SCALE GENOMIC DNA]</scope>
    <source>
        <strain evidence="4">AMbin10</strain>
    </source>
</reference>
<dbReference type="CDD" id="cd06422">
    <property type="entry name" value="NTP_transferase_like_1"/>
    <property type="match status" value="1"/>
</dbReference>
<accession>A0A2W4QRV6</accession>
<evidence type="ECO:0000259" key="3">
    <source>
        <dbReference type="Pfam" id="PF00483"/>
    </source>
</evidence>
<evidence type="ECO:0000256" key="2">
    <source>
        <dbReference type="ARBA" id="ARBA00022695"/>
    </source>
</evidence>
<dbReference type="NCBIfam" id="NF045761">
    <property type="entry name" value="NAMPUrTaseMurU"/>
    <property type="match status" value="1"/>
</dbReference>
<keyword evidence="2 4" id="KW-0548">Nucleotidyltransferase</keyword>
<proteinExistence type="predicted"/>
<dbReference type="InterPro" id="IPR029044">
    <property type="entry name" value="Nucleotide-diphossugar_trans"/>
</dbReference>
<name>A0A2W4QRV6_9GAMM</name>
<dbReference type="PANTHER" id="PTHR43584">
    <property type="entry name" value="NUCLEOTIDYL TRANSFERASE"/>
    <property type="match status" value="1"/>
</dbReference>
<evidence type="ECO:0000256" key="1">
    <source>
        <dbReference type="ARBA" id="ARBA00022679"/>
    </source>
</evidence>
<keyword evidence="1 4" id="KW-0808">Transferase</keyword>
<dbReference type="Gene3D" id="3.90.550.10">
    <property type="entry name" value="Spore Coat Polysaccharide Biosynthesis Protein SpsA, Chain A"/>
    <property type="match status" value="1"/>
</dbReference>
<sequence length="228" mass="24529">MKVLILAAGRGERLRPFTDSIPKPLLQVGGRPLIEHIIADLARAGFCEIVINLAHLGGKIQDRLGDGRRFGITIAYSQEGGEALETGGGIHRALPLLGNEPFLVVNGDVASDFPFENLQRHPDGLAHLVLVENPPHHPQGDFALQGGKVVVEGEPKHTFSGIGVYRPELFAGRKPGKFPLAPLLREAMVGGLVSGQIHAGFWMDIGTVERLRELDERLTALSVKPGAC</sequence>
<dbReference type="GO" id="GO:0016779">
    <property type="term" value="F:nucleotidyltransferase activity"/>
    <property type="evidence" value="ECO:0007669"/>
    <property type="project" value="UniProtKB-KW"/>
</dbReference>
<gene>
    <name evidence="4" type="ORF">DM484_20715</name>
</gene>
<dbReference type="InterPro" id="IPR054790">
    <property type="entry name" value="MurU"/>
</dbReference>
<evidence type="ECO:0000313" key="4">
    <source>
        <dbReference type="EMBL" id="PZN74662.1"/>
    </source>
</evidence>
<dbReference type="AlphaFoldDB" id="A0A2W4QRV6"/>
<dbReference type="EMBL" id="QJPH01000416">
    <property type="protein sequence ID" value="PZN74662.1"/>
    <property type="molecule type" value="Genomic_DNA"/>
</dbReference>
<dbReference type="PANTHER" id="PTHR43584:SF8">
    <property type="entry name" value="N-ACETYLMURAMATE ALPHA-1-PHOSPHATE URIDYLYLTRANSFERASE"/>
    <property type="match status" value="1"/>
</dbReference>
<evidence type="ECO:0000313" key="5">
    <source>
        <dbReference type="Proteomes" id="UP000249396"/>
    </source>
</evidence>
<organism evidence="4 5">
    <name type="scientific">Candidatus Methylumidiphilus alinenensis</name>
    <dbReference type="NCBI Taxonomy" id="2202197"/>
    <lineage>
        <taxon>Bacteria</taxon>
        <taxon>Pseudomonadati</taxon>
        <taxon>Pseudomonadota</taxon>
        <taxon>Gammaproteobacteria</taxon>
        <taxon>Methylococcales</taxon>
        <taxon>Candidatus Methylumidiphilus</taxon>
    </lineage>
</organism>
<protein>
    <submittedName>
        <fullName evidence="4">Mannose-1-phosphate guanylyltransferase</fullName>
    </submittedName>
</protein>
<dbReference type="SUPFAM" id="SSF53448">
    <property type="entry name" value="Nucleotide-diphospho-sugar transferases"/>
    <property type="match status" value="1"/>
</dbReference>
<dbReference type="InterPro" id="IPR005835">
    <property type="entry name" value="NTP_transferase_dom"/>
</dbReference>
<dbReference type="Pfam" id="PF00483">
    <property type="entry name" value="NTP_transferase"/>
    <property type="match status" value="1"/>
</dbReference>